<dbReference type="EMBL" id="MAVT02000402">
    <property type="protein sequence ID" value="POS76148.1"/>
    <property type="molecule type" value="Genomic_DNA"/>
</dbReference>
<evidence type="ECO:0000313" key="2">
    <source>
        <dbReference type="Proteomes" id="UP000094444"/>
    </source>
</evidence>
<dbReference type="InParanoid" id="A0A2P5I0U5"/>
<reference evidence="1" key="1">
    <citation type="submission" date="2017-09" db="EMBL/GenBank/DDBJ databases">
        <title>Polyketide synthases of a Diaporthe helianthi virulent isolate.</title>
        <authorList>
            <person name="Baroncelli R."/>
        </authorList>
    </citation>
    <scope>NUCLEOTIDE SEQUENCE [LARGE SCALE GENOMIC DNA]</scope>
    <source>
        <strain evidence="1">7/96</strain>
    </source>
</reference>
<dbReference type="AlphaFoldDB" id="A0A2P5I0U5"/>
<organism evidence="1 2">
    <name type="scientific">Diaporthe helianthi</name>
    <dbReference type="NCBI Taxonomy" id="158607"/>
    <lineage>
        <taxon>Eukaryota</taxon>
        <taxon>Fungi</taxon>
        <taxon>Dikarya</taxon>
        <taxon>Ascomycota</taxon>
        <taxon>Pezizomycotina</taxon>
        <taxon>Sordariomycetes</taxon>
        <taxon>Sordariomycetidae</taxon>
        <taxon>Diaporthales</taxon>
        <taxon>Diaporthaceae</taxon>
        <taxon>Diaporthe</taxon>
    </lineage>
</organism>
<accession>A0A2P5I0U5</accession>
<name>A0A2P5I0U5_DIAHE</name>
<protein>
    <submittedName>
        <fullName evidence="1">Uncharacterized protein</fullName>
    </submittedName>
</protein>
<evidence type="ECO:0000313" key="1">
    <source>
        <dbReference type="EMBL" id="POS76148.1"/>
    </source>
</evidence>
<comment type="caution">
    <text evidence="1">The sequence shown here is derived from an EMBL/GenBank/DDBJ whole genome shotgun (WGS) entry which is preliminary data.</text>
</comment>
<gene>
    <name evidence="1" type="ORF">DHEL01_v205461</name>
</gene>
<sequence>MGNRFTARKNPSSNRANQVRRRIVRWSAPLWFWVLTAQKRPNDRAVSKASGLTAKDRRFREVGMAEPSRAVHAVLGRKRSGLVSQGGGGMAGRQWEIN</sequence>
<proteinExistence type="predicted"/>
<keyword evidence="2" id="KW-1185">Reference proteome</keyword>
<dbReference type="Proteomes" id="UP000094444">
    <property type="component" value="Unassembled WGS sequence"/>
</dbReference>